<dbReference type="EC" id="3.6.3.-" evidence="6"/>
<proteinExistence type="inferred from homology"/>
<gene>
    <name evidence="6" type="primary">gsiA_6</name>
    <name evidence="6" type="ORF">SAMEA4475696_01503</name>
</gene>
<evidence type="ECO:0000313" key="6">
    <source>
        <dbReference type="EMBL" id="SNV22374.1"/>
    </source>
</evidence>
<dbReference type="InterPro" id="IPR050319">
    <property type="entry name" value="ABC_transp_ATP-bind"/>
</dbReference>
<dbReference type="STRING" id="1121387.GCA_000429885_02169"/>
<evidence type="ECO:0000256" key="4">
    <source>
        <dbReference type="ARBA" id="ARBA00022840"/>
    </source>
</evidence>
<comment type="similarity">
    <text evidence="1">Belongs to the ABC transporter superfamily.</text>
</comment>
<evidence type="ECO:0000256" key="3">
    <source>
        <dbReference type="ARBA" id="ARBA00022741"/>
    </source>
</evidence>
<dbReference type="GO" id="GO:0005524">
    <property type="term" value="F:ATP binding"/>
    <property type="evidence" value="ECO:0007669"/>
    <property type="project" value="UniProtKB-KW"/>
</dbReference>
<protein>
    <submittedName>
        <fullName evidence="6">Glutathione import ATP-binding protein GsiA</fullName>
        <ecNumber evidence="6">3.6.3.-</ecNumber>
    </submittedName>
</protein>
<dbReference type="GO" id="GO:0055085">
    <property type="term" value="P:transmembrane transport"/>
    <property type="evidence" value="ECO:0007669"/>
    <property type="project" value="UniProtKB-ARBA"/>
</dbReference>
<feature type="domain" description="ABC transporter" evidence="5">
    <location>
        <begin position="277"/>
        <end position="524"/>
    </location>
</feature>
<evidence type="ECO:0000313" key="7">
    <source>
        <dbReference type="Proteomes" id="UP000242637"/>
    </source>
</evidence>
<dbReference type="GO" id="GO:0015833">
    <property type="term" value="P:peptide transport"/>
    <property type="evidence" value="ECO:0007669"/>
    <property type="project" value="InterPro"/>
</dbReference>
<dbReference type="Proteomes" id="UP000242637">
    <property type="component" value="Chromosome 1"/>
</dbReference>
<dbReference type="GeneID" id="63459714"/>
<dbReference type="SMART" id="SM00382">
    <property type="entry name" value="AAA"/>
    <property type="match status" value="2"/>
</dbReference>
<feature type="domain" description="ABC transporter" evidence="5">
    <location>
        <begin position="9"/>
        <end position="252"/>
    </location>
</feature>
<dbReference type="Gene3D" id="3.40.50.300">
    <property type="entry name" value="P-loop containing nucleotide triphosphate hydrolases"/>
    <property type="match status" value="2"/>
</dbReference>
<keyword evidence="4 6" id="KW-0067">ATP-binding</keyword>
<evidence type="ECO:0000259" key="5">
    <source>
        <dbReference type="PROSITE" id="PS50893"/>
    </source>
</evidence>
<reference evidence="6 7" key="1">
    <citation type="submission" date="2017-06" db="EMBL/GenBank/DDBJ databases">
        <authorList>
            <consortium name="Pathogen Informatics"/>
        </authorList>
    </citation>
    <scope>NUCLEOTIDE SEQUENCE [LARGE SCALE GENOMIC DNA]</scope>
    <source>
        <strain evidence="6 7">NCTC13039</strain>
    </source>
</reference>
<dbReference type="Pfam" id="PF00005">
    <property type="entry name" value="ABC_tran"/>
    <property type="match status" value="2"/>
</dbReference>
<dbReference type="EMBL" id="LT906453">
    <property type="protein sequence ID" value="SNV22374.1"/>
    <property type="molecule type" value="Genomic_DNA"/>
</dbReference>
<dbReference type="RefSeq" id="WP_028327707.1">
    <property type="nucleotide sequence ID" value="NZ_LT906453.1"/>
</dbReference>
<dbReference type="SUPFAM" id="SSF52540">
    <property type="entry name" value="P-loop containing nucleoside triphosphate hydrolases"/>
    <property type="match status" value="2"/>
</dbReference>
<keyword evidence="2" id="KW-0813">Transport</keyword>
<dbReference type="InterPro" id="IPR003593">
    <property type="entry name" value="AAA+_ATPase"/>
</dbReference>
<dbReference type="PANTHER" id="PTHR43776:SF7">
    <property type="entry name" value="D,D-DIPEPTIDE TRANSPORT ATP-BINDING PROTEIN DDPF-RELATED"/>
    <property type="match status" value="1"/>
</dbReference>
<evidence type="ECO:0000256" key="2">
    <source>
        <dbReference type="ARBA" id="ARBA00022448"/>
    </source>
</evidence>
<evidence type="ECO:0000256" key="1">
    <source>
        <dbReference type="ARBA" id="ARBA00005417"/>
    </source>
</evidence>
<dbReference type="AlphaFoldDB" id="A0A239VL29"/>
<keyword evidence="6" id="KW-0378">Hydrolase</keyword>
<dbReference type="KEGG" id="dco:SAMEA4475696_1503"/>
<dbReference type="PROSITE" id="PS50893">
    <property type="entry name" value="ABC_TRANSPORTER_2"/>
    <property type="match status" value="2"/>
</dbReference>
<dbReference type="NCBIfam" id="NF007739">
    <property type="entry name" value="PRK10419.1"/>
    <property type="match status" value="2"/>
</dbReference>
<dbReference type="InterPro" id="IPR017871">
    <property type="entry name" value="ABC_transporter-like_CS"/>
</dbReference>
<dbReference type="InterPro" id="IPR003439">
    <property type="entry name" value="ABC_transporter-like_ATP-bd"/>
</dbReference>
<accession>A0A239VL29</accession>
<name>A0A239VL29_9MICO</name>
<organism evidence="6 7">
    <name type="scientific">Dermatophilus congolensis</name>
    <dbReference type="NCBI Taxonomy" id="1863"/>
    <lineage>
        <taxon>Bacteria</taxon>
        <taxon>Bacillati</taxon>
        <taxon>Actinomycetota</taxon>
        <taxon>Actinomycetes</taxon>
        <taxon>Micrococcales</taxon>
        <taxon>Dermatophilaceae</taxon>
        <taxon>Dermatophilus</taxon>
    </lineage>
</organism>
<dbReference type="InterPro" id="IPR027417">
    <property type="entry name" value="P-loop_NTPase"/>
</dbReference>
<dbReference type="PANTHER" id="PTHR43776">
    <property type="entry name" value="TRANSPORT ATP-BINDING PROTEIN"/>
    <property type="match status" value="1"/>
</dbReference>
<keyword evidence="3" id="KW-0547">Nucleotide-binding</keyword>
<dbReference type="GO" id="GO:0016887">
    <property type="term" value="F:ATP hydrolysis activity"/>
    <property type="evidence" value="ECO:0007669"/>
    <property type="project" value="InterPro"/>
</dbReference>
<dbReference type="OrthoDB" id="4008250at2"/>
<sequence>MTTTAPPLIDVHNLHITTGEKILVNNINLHIAPGERVGLIGESGSGKSLTAAAIAGLLPENLTTTGTINLYGNNLLNTRHHTRTAAANIGFIFQEPMTALDPTMRVGNQIIEALQARAALNRTHARTAAIELLEEMRLPNPTHTMTAYPHQLSGGQRQRVVAAIAMAGTPDLLICDEPTTALDVTVQASVLERIVAGATQRGSAVLFISHDIAVVGTVCERLLVMKNGTLVDHAPTHTALSTPQHEYTRLLVSAADRATTPRTSSHQPPPTRHGAHVEVDNLTHTFAPQRRFGRPTREAVTALHDVSFTLNPGERLGIVGESGSGKTTLLRCLAGLQNPTSGTIRIDGEHITARPERELGFLRDRLQMVFQDPAGSLDPHMRVWQSIAEPLRARKRTLHRERVWELLEAVGLEPDAATRYPHEFSGGQRQRIAIARALAPNPTLLLADEAVSALDVTVRGHILDLLTSLADSIGFTLLFISHDLFVVQDLCERTIVMQSGHIVEDRPSTDLYHAPQHPYTQRLIASAPTITGALAGKQAADLATEPT</sequence>
<dbReference type="InterPro" id="IPR013563">
    <property type="entry name" value="Oligopep_ABC_C"/>
</dbReference>
<dbReference type="PROSITE" id="PS00211">
    <property type="entry name" value="ABC_TRANSPORTER_1"/>
    <property type="match status" value="1"/>
</dbReference>
<keyword evidence="7" id="KW-1185">Reference proteome</keyword>
<dbReference type="NCBIfam" id="NF008453">
    <property type="entry name" value="PRK11308.1"/>
    <property type="match status" value="2"/>
</dbReference>
<dbReference type="Pfam" id="PF08352">
    <property type="entry name" value="oligo_HPY"/>
    <property type="match status" value="1"/>
</dbReference>
<dbReference type="CDD" id="cd03257">
    <property type="entry name" value="ABC_NikE_OppD_transporters"/>
    <property type="match status" value="2"/>
</dbReference>